<accession>V5WKZ4</accession>
<dbReference type="InterPro" id="IPR019734">
    <property type="entry name" value="TPR_rpt"/>
</dbReference>
<keyword evidence="2 3" id="KW-0802">TPR repeat</keyword>
<dbReference type="RefSeq" id="WP_024269111.1">
    <property type="nucleotide sequence ID" value="NC_023035.1"/>
</dbReference>
<dbReference type="Gene3D" id="1.25.40.10">
    <property type="entry name" value="Tetratricopeptide repeat domain"/>
    <property type="match status" value="2"/>
</dbReference>
<dbReference type="PROSITE" id="PS50005">
    <property type="entry name" value="TPR"/>
    <property type="match status" value="3"/>
</dbReference>
<dbReference type="Pfam" id="PF00515">
    <property type="entry name" value="TPR_1"/>
    <property type="match status" value="1"/>
</dbReference>
<evidence type="ECO:0000313" key="5">
    <source>
        <dbReference type="Proteomes" id="UP000018680"/>
    </source>
</evidence>
<dbReference type="InterPro" id="IPR011990">
    <property type="entry name" value="TPR-like_helical_dom_sf"/>
</dbReference>
<feature type="repeat" description="TPR" evidence="3">
    <location>
        <begin position="41"/>
        <end position="74"/>
    </location>
</feature>
<dbReference type="SUPFAM" id="SSF48452">
    <property type="entry name" value="TPR-like"/>
    <property type="match status" value="1"/>
</dbReference>
<proteinExistence type="predicted"/>
<dbReference type="PANTHER" id="PTHR45586">
    <property type="entry name" value="TPR REPEAT-CONTAINING PROTEIN PA4667"/>
    <property type="match status" value="1"/>
</dbReference>
<protein>
    <submittedName>
        <fullName evidence="4">Uncharacterized protein</fullName>
    </submittedName>
</protein>
<dbReference type="AlphaFoldDB" id="V5WKZ4"/>
<dbReference type="Pfam" id="PF13414">
    <property type="entry name" value="TPR_11"/>
    <property type="match status" value="1"/>
</dbReference>
<evidence type="ECO:0000313" key="4">
    <source>
        <dbReference type="EMBL" id="AHC16214.1"/>
    </source>
</evidence>
<dbReference type="SMART" id="SM00028">
    <property type="entry name" value="TPR"/>
    <property type="match status" value="5"/>
</dbReference>
<organism evidence="4 5">
    <name type="scientific">Salinispira pacifica</name>
    <dbReference type="NCBI Taxonomy" id="1307761"/>
    <lineage>
        <taxon>Bacteria</taxon>
        <taxon>Pseudomonadati</taxon>
        <taxon>Spirochaetota</taxon>
        <taxon>Spirochaetia</taxon>
        <taxon>Spirochaetales</taxon>
        <taxon>Spirochaetaceae</taxon>
        <taxon>Salinispira</taxon>
    </lineage>
</organism>
<dbReference type="EMBL" id="CP006939">
    <property type="protein sequence ID" value="AHC16214.1"/>
    <property type="molecule type" value="Genomic_DNA"/>
</dbReference>
<dbReference type="STRING" id="1307761.L21SP2_2866"/>
<evidence type="ECO:0000256" key="1">
    <source>
        <dbReference type="ARBA" id="ARBA00022737"/>
    </source>
</evidence>
<feature type="repeat" description="TPR" evidence="3">
    <location>
        <begin position="75"/>
        <end position="108"/>
    </location>
</feature>
<dbReference type="KEGG" id="slr:L21SP2_2866"/>
<dbReference type="HOGENOM" id="CLU_1224035_0_0_12"/>
<reference evidence="4 5" key="1">
    <citation type="journal article" date="2015" name="Stand. Genomic Sci.">
        <title>Complete genome sequence and description of Salinispira pacifica gen. nov., sp. nov., a novel spirochaete isolated form a hypersaline microbial mat.</title>
        <authorList>
            <person name="Ben Hania W."/>
            <person name="Joseph M."/>
            <person name="Schumann P."/>
            <person name="Bunk B."/>
            <person name="Fiebig A."/>
            <person name="Sproer C."/>
            <person name="Klenk H.P."/>
            <person name="Fardeau M.L."/>
            <person name="Spring S."/>
        </authorList>
    </citation>
    <scope>NUCLEOTIDE SEQUENCE [LARGE SCALE GENOMIC DNA]</scope>
    <source>
        <strain evidence="4 5">L21-RPul-D2</strain>
    </source>
</reference>
<dbReference type="InterPro" id="IPR051012">
    <property type="entry name" value="CellSynth/LPSAsmb/PSIAsmb"/>
</dbReference>
<sequence length="226" mass="26018">MEQLNQSDPQYIKAMSEFMQGNWSSAESSFKSLLKDYPESGFILLNLGNIYYSQGSLNKSIEYYLKALEKEPDWGVAYYKLGVTYFRAGKLIKALESFNKVIELKNQSHAMASYFVGLINFFLGRDDDSDQAFSAFHEIAPESMIANFFLAQIKIKENHFNEAIKLLNELLEETPLLSEGHYMLGQAYYGLHRNTDAIKAFRKVLEINPDDQRAKTKLTLMTDLEW</sequence>
<name>V5WKZ4_9SPIO</name>
<dbReference type="PROSITE" id="PS50293">
    <property type="entry name" value="TPR_REGION"/>
    <property type="match status" value="2"/>
</dbReference>
<gene>
    <name evidence="4" type="ORF">L21SP2_2866</name>
</gene>
<keyword evidence="1" id="KW-0677">Repeat</keyword>
<evidence type="ECO:0000256" key="2">
    <source>
        <dbReference type="ARBA" id="ARBA00022803"/>
    </source>
</evidence>
<dbReference type="Pfam" id="PF13174">
    <property type="entry name" value="TPR_6"/>
    <property type="match status" value="1"/>
</dbReference>
<feature type="repeat" description="TPR" evidence="3">
    <location>
        <begin position="178"/>
        <end position="211"/>
    </location>
</feature>
<dbReference type="eggNOG" id="COG0457">
    <property type="taxonomic scope" value="Bacteria"/>
</dbReference>
<keyword evidence="5" id="KW-1185">Reference proteome</keyword>
<dbReference type="Proteomes" id="UP000018680">
    <property type="component" value="Chromosome"/>
</dbReference>
<dbReference type="PANTHER" id="PTHR45586:SF1">
    <property type="entry name" value="LIPOPOLYSACCHARIDE ASSEMBLY PROTEIN B"/>
    <property type="match status" value="1"/>
</dbReference>
<evidence type="ECO:0000256" key="3">
    <source>
        <dbReference type="PROSITE-ProRule" id="PRU00339"/>
    </source>
</evidence>